<comment type="caution">
    <text evidence="6">The sequence shown here is derived from an EMBL/GenBank/DDBJ whole genome shotgun (WGS) entry which is preliminary data.</text>
</comment>
<feature type="compositionally biased region" description="Pro residues" evidence="5">
    <location>
        <begin position="105"/>
        <end position="117"/>
    </location>
</feature>
<evidence type="ECO:0000256" key="5">
    <source>
        <dbReference type="SAM" id="MobiDB-lite"/>
    </source>
</evidence>
<feature type="compositionally biased region" description="Basic and acidic residues" evidence="5">
    <location>
        <begin position="48"/>
        <end position="78"/>
    </location>
</feature>
<accession>A0ABQ1A0M6</accession>
<organism evidence="6 7">
    <name type="scientific">Aspergillus lentulus</name>
    <dbReference type="NCBI Taxonomy" id="293939"/>
    <lineage>
        <taxon>Eukaryota</taxon>
        <taxon>Fungi</taxon>
        <taxon>Dikarya</taxon>
        <taxon>Ascomycota</taxon>
        <taxon>Pezizomycotina</taxon>
        <taxon>Eurotiomycetes</taxon>
        <taxon>Eurotiomycetidae</taxon>
        <taxon>Eurotiales</taxon>
        <taxon>Aspergillaceae</taxon>
        <taxon>Aspergillus</taxon>
        <taxon>Aspergillus subgen. Fumigati</taxon>
    </lineage>
</organism>
<evidence type="ECO:0000256" key="1">
    <source>
        <dbReference type="ARBA" id="ARBA00004173"/>
    </source>
</evidence>
<evidence type="ECO:0000256" key="4">
    <source>
        <dbReference type="ARBA" id="ARBA00023128"/>
    </source>
</evidence>
<dbReference type="Pfam" id="PF06644">
    <property type="entry name" value="ATP11"/>
    <property type="match status" value="1"/>
</dbReference>
<gene>
    <name evidence="6" type="ORF">IFM60648_03186</name>
</gene>
<name>A0ABQ1A0M6_ASPLE</name>
<keyword evidence="7" id="KW-1185">Reference proteome</keyword>
<comment type="similarity">
    <text evidence="2">Belongs to the ATP11 family.</text>
</comment>
<dbReference type="EMBL" id="BLKI01000013">
    <property type="protein sequence ID" value="GFF70489.1"/>
    <property type="molecule type" value="Genomic_DNA"/>
</dbReference>
<keyword evidence="3" id="KW-0809">Transit peptide</keyword>
<proteinExistence type="inferred from homology"/>
<reference evidence="6 7" key="1">
    <citation type="submission" date="2020-01" db="EMBL/GenBank/DDBJ databases">
        <title>Draft genome sequence of Aspergillus lentulus IFM 60648.</title>
        <authorList>
            <person name="Takahashi H."/>
            <person name="Yaguchi T."/>
        </authorList>
    </citation>
    <scope>NUCLEOTIDE SEQUENCE [LARGE SCALE GENOMIC DNA]</scope>
    <source>
        <strain evidence="6 7">IFM 60648</strain>
    </source>
</reference>
<comment type="subcellular location">
    <subcellularLocation>
        <location evidence="1">Mitochondrion</location>
    </subcellularLocation>
</comment>
<feature type="compositionally biased region" description="Pro residues" evidence="5">
    <location>
        <begin position="89"/>
        <end position="98"/>
    </location>
</feature>
<evidence type="ECO:0000256" key="2">
    <source>
        <dbReference type="ARBA" id="ARBA00009116"/>
    </source>
</evidence>
<dbReference type="InterPro" id="IPR010591">
    <property type="entry name" value="ATP11"/>
</dbReference>
<evidence type="ECO:0000256" key="3">
    <source>
        <dbReference type="ARBA" id="ARBA00022946"/>
    </source>
</evidence>
<evidence type="ECO:0000313" key="6">
    <source>
        <dbReference type="EMBL" id="GFF70489.1"/>
    </source>
</evidence>
<dbReference type="PANTHER" id="PTHR13126">
    <property type="entry name" value="CHAPERONE ATP11"/>
    <property type="match status" value="1"/>
</dbReference>
<keyword evidence="4" id="KW-0496">Mitochondrion</keyword>
<dbReference type="Proteomes" id="UP000465220">
    <property type="component" value="Unassembled WGS sequence"/>
</dbReference>
<dbReference type="PANTHER" id="PTHR13126:SF0">
    <property type="entry name" value="ATP SYNTHASE MITOCHONDRIAL F1 COMPLEX ASSEMBLY FACTOR 1"/>
    <property type="match status" value="1"/>
</dbReference>
<feature type="region of interest" description="Disordered" evidence="5">
    <location>
        <begin position="48"/>
        <end position="124"/>
    </location>
</feature>
<evidence type="ECO:0000313" key="7">
    <source>
        <dbReference type="Proteomes" id="UP000465220"/>
    </source>
</evidence>
<sequence>MASSIRSSAFQSLLRGRSSLARTPQRRWAQVHDVRFLATHHDPNHVLDRYKSKLDRKAKEEGHGSVESLKEAYKDKIHGLRRNAATPLTPEPTTPPSSPKSFPATNPPPPPTPPPSPKAAAAAAASVSGSSTGIKPLSSYLDVEKVLALPQKEIEALWRLRHANNSNSICACIPLETYQRIAAAARHNPQFILPLPRSSTEQAPAEDGSTVDPNTVGADIHFLQWAFHPPASPAPSGSSANNHTSTVIFTQLAAYKLHGAFAQPHTTITHHLDLADEKGLVLMHGQVMPDSGISTTEASWLVSCLQRFYDFEGQASGRKGELVRMFTRGDVEGFKMEELMEEAERL</sequence>
<protein>
    <submittedName>
        <fullName evidence="6">Protein ATP11, mitochondrial</fullName>
    </submittedName>
</protein>